<dbReference type="PANTHER" id="PTHR23336:SF50">
    <property type="entry name" value="PROTEIN MICRORCHIDIA 1-RELATED"/>
    <property type="match status" value="1"/>
</dbReference>
<evidence type="ECO:0000256" key="4">
    <source>
        <dbReference type="ARBA" id="ARBA00022759"/>
    </source>
</evidence>
<dbReference type="Pfam" id="PF13589">
    <property type="entry name" value="HATPase_c_3"/>
    <property type="match status" value="1"/>
</dbReference>
<accession>A0A2K1JH49</accession>
<feature type="domain" description="Morc S5" evidence="7">
    <location>
        <begin position="203"/>
        <end position="296"/>
    </location>
</feature>
<dbReference type="GO" id="GO:0005634">
    <property type="term" value="C:nucleus"/>
    <property type="evidence" value="ECO:0000318"/>
    <property type="project" value="GO_Central"/>
</dbReference>
<evidence type="ECO:0000256" key="1">
    <source>
        <dbReference type="ARBA" id="ARBA00004123"/>
    </source>
</evidence>
<dbReference type="EnsemblPlants" id="Pp3c14_9810V3.1">
    <property type="protein sequence ID" value="Pp3c14_9810V3.1"/>
    <property type="gene ID" value="Pp3c14_9810"/>
</dbReference>
<keyword evidence="6" id="KW-0539">Nucleus</keyword>
<evidence type="ECO:0000313" key="10">
    <source>
        <dbReference type="Proteomes" id="UP000006727"/>
    </source>
</evidence>
<dbReference type="Gene3D" id="3.30.565.10">
    <property type="entry name" value="Histidine kinase-like ATPase, C-terminal domain"/>
    <property type="match status" value="1"/>
</dbReference>
<keyword evidence="3" id="KW-0540">Nuclease</keyword>
<dbReference type="InterPro" id="IPR045261">
    <property type="entry name" value="MORC_ATPase"/>
</dbReference>
<dbReference type="Gramene" id="Pp3c14_9810V3.1">
    <property type="protein sequence ID" value="Pp3c14_9810V3.1"/>
    <property type="gene ID" value="Pp3c14_9810"/>
</dbReference>
<evidence type="ECO:0000256" key="3">
    <source>
        <dbReference type="ARBA" id="ARBA00022722"/>
    </source>
</evidence>
<organism evidence="8">
    <name type="scientific">Physcomitrium patens</name>
    <name type="common">Spreading-leaved earth moss</name>
    <name type="synonym">Physcomitrella patens</name>
    <dbReference type="NCBI Taxonomy" id="3218"/>
    <lineage>
        <taxon>Eukaryota</taxon>
        <taxon>Viridiplantae</taxon>
        <taxon>Streptophyta</taxon>
        <taxon>Embryophyta</taxon>
        <taxon>Bryophyta</taxon>
        <taxon>Bryophytina</taxon>
        <taxon>Bryopsida</taxon>
        <taxon>Funariidae</taxon>
        <taxon>Funariales</taxon>
        <taxon>Funariaceae</taxon>
        <taxon>Physcomitrium</taxon>
    </lineage>
</organism>
<dbReference type="InterPro" id="IPR041006">
    <property type="entry name" value="Morc_S5"/>
</dbReference>
<comment type="similarity">
    <text evidence="2">Belongs to the MORC ATPase protein family.</text>
</comment>
<dbReference type="SUPFAM" id="SSF55874">
    <property type="entry name" value="ATPase domain of HSP90 chaperone/DNA topoisomerase II/histidine kinase"/>
    <property type="match status" value="1"/>
</dbReference>
<name>A0A2K1JH49_PHYPA</name>
<evidence type="ECO:0000313" key="9">
    <source>
        <dbReference type="EnsemblPlants" id="Pp3c14_9810V3.1"/>
    </source>
</evidence>
<dbReference type="InterPro" id="IPR036890">
    <property type="entry name" value="HATPase_C_sf"/>
</dbReference>
<reference evidence="8 10" key="2">
    <citation type="journal article" date="2018" name="Plant J.">
        <title>The Physcomitrella patens chromosome-scale assembly reveals moss genome structure and evolution.</title>
        <authorList>
            <person name="Lang D."/>
            <person name="Ullrich K.K."/>
            <person name="Murat F."/>
            <person name="Fuchs J."/>
            <person name="Jenkins J."/>
            <person name="Haas F.B."/>
            <person name="Piednoel M."/>
            <person name="Gundlach H."/>
            <person name="Van Bel M."/>
            <person name="Meyberg R."/>
            <person name="Vives C."/>
            <person name="Morata J."/>
            <person name="Symeonidi A."/>
            <person name="Hiss M."/>
            <person name="Muchero W."/>
            <person name="Kamisugi Y."/>
            <person name="Saleh O."/>
            <person name="Blanc G."/>
            <person name="Decker E.L."/>
            <person name="van Gessel N."/>
            <person name="Grimwood J."/>
            <person name="Hayes R.D."/>
            <person name="Graham S.W."/>
            <person name="Gunter L.E."/>
            <person name="McDaniel S.F."/>
            <person name="Hoernstein S.N.W."/>
            <person name="Larsson A."/>
            <person name="Li F.W."/>
            <person name="Perroud P.F."/>
            <person name="Phillips J."/>
            <person name="Ranjan P."/>
            <person name="Rokshar D.S."/>
            <person name="Rothfels C.J."/>
            <person name="Schneider L."/>
            <person name="Shu S."/>
            <person name="Stevenson D.W."/>
            <person name="Thummler F."/>
            <person name="Tillich M."/>
            <person name="Villarreal Aguilar J.C."/>
            <person name="Widiez T."/>
            <person name="Wong G.K."/>
            <person name="Wymore A."/>
            <person name="Zhang Y."/>
            <person name="Zimmer A.D."/>
            <person name="Quatrano R.S."/>
            <person name="Mayer K.F.X."/>
            <person name="Goodstein D."/>
            <person name="Casacuberta J.M."/>
            <person name="Vandepoele K."/>
            <person name="Reski R."/>
            <person name="Cuming A.C."/>
            <person name="Tuskan G.A."/>
            <person name="Maumus F."/>
            <person name="Salse J."/>
            <person name="Schmutz J."/>
            <person name="Rensing S.A."/>
        </authorList>
    </citation>
    <scope>NUCLEOTIDE SEQUENCE [LARGE SCALE GENOMIC DNA]</scope>
    <source>
        <strain evidence="9 10">cv. Gransden 2004</strain>
    </source>
</reference>
<sequence length="400" mass="46253">MVPQLFLFKDDGGGMSPDDIRMCMSLGYSQKNSNTTIGQYGNGFKTSVMRLGADVIVFTRQPNNKGFVTQSAGLLSYTFLIKTGHEDIVVPMVDFKLRLDGTELSANLRTNMDDWISNLGTILRWSPFSSEHELLKQFDDIGKHGTKVVVYNLWLNNDENLELDFDTDERDIQLRVGTEEKSKQPKLNALLVKEHISNQYQISLRVYSSILYLHMPENFRIILRGKTVQHHSIAVDLKHTQYIAYKPQIGSGKDSNVKDVTVITTIGFTKEAPFVNVHGFNVYHKNRLIMVLWRQTSWSLHMMYMMSFHVHYIHVHYITLHMSPENGVSLHDILEQNTILLQKCTDYEIREKHWRLKLMLHEQREQEQDSKIASLEKQLMEHKPKCVIMLEIPDGSGQKT</sequence>
<evidence type="ECO:0000256" key="2">
    <source>
        <dbReference type="ARBA" id="ARBA00007845"/>
    </source>
</evidence>
<evidence type="ECO:0000259" key="7">
    <source>
        <dbReference type="Pfam" id="PF17942"/>
    </source>
</evidence>
<keyword evidence="4" id="KW-0378">Hydrolase</keyword>
<comment type="subcellular location">
    <subcellularLocation>
        <location evidence="1">Nucleus</location>
    </subcellularLocation>
</comment>
<protein>
    <recommendedName>
        <fullName evidence="7">Morc S5 domain-containing protein</fullName>
    </recommendedName>
</protein>
<dbReference type="InParanoid" id="A0A2K1JH49"/>
<reference evidence="8 10" key="1">
    <citation type="journal article" date="2008" name="Science">
        <title>The Physcomitrella genome reveals evolutionary insights into the conquest of land by plants.</title>
        <authorList>
            <person name="Rensing S."/>
            <person name="Lang D."/>
            <person name="Zimmer A."/>
            <person name="Terry A."/>
            <person name="Salamov A."/>
            <person name="Shapiro H."/>
            <person name="Nishiyama T."/>
            <person name="Perroud P.-F."/>
            <person name="Lindquist E."/>
            <person name="Kamisugi Y."/>
            <person name="Tanahashi T."/>
            <person name="Sakakibara K."/>
            <person name="Fujita T."/>
            <person name="Oishi K."/>
            <person name="Shin-I T."/>
            <person name="Kuroki Y."/>
            <person name="Toyoda A."/>
            <person name="Suzuki Y."/>
            <person name="Hashimoto A."/>
            <person name="Yamaguchi K."/>
            <person name="Sugano A."/>
            <person name="Kohara Y."/>
            <person name="Fujiyama A."/>
            <person name="Anterola A."/>
            <person name="Aoki S."/>
            <person name="Ashton N."/>
            <person name="Barbazuk W.B."/>
            <person name="Barker E."/>
            <person name="Bennetzen J."/>
            <person name="Bezanilla M."/>
            <person name="Blankenship R."/>
            <person name="Cho S.H."/>
            <person name="Dutcher S."/>
            <person name="Estelle M."/>
            <person name="Fawcett J.A."/>
            <person name="Gundlach H."/>
            <person name="Hanada K."/>
            <person name="Heyl A."/>
            <person name="Hicks K.A."/>
            <person name="Hugh J."/>
            <person name="Lohr M."/>
            <person name="Mayer K."/>
            <person name="Melkozernov A."/>
            <person name="Murata T."/>
            <person name="Nelson D."/>
            <person name="Pils B."/>
            <person name="Prigge M."/>
            <person name="Reiss B."/>
            <person name="Renner T."/>
            <person name="Rombauts S."/>
            <person name="Rushton P."/>
            <person name="Sanderfoot A."/>
            <person name="Schween G."/>
            <person name="Shiu S.-H."/>
            <person name="Stueber K."/>
            <person name="Theodoulou F.L."/>
            <person name="Tu H."/>
            <person name="Van de Peer Y."/>
            <person name="Verrier P.J."/>
            <person name="Waters E."/>
            <person name="Wood A."/>
            <person name="Yang L."/>
            <person name="Cove D."/>
            <person name="Cuming A."/>
            <person name="Hasebe M."/>
            <person name="Lucas S."/>
            <person name="Mishler D.B."/>
            <person name="Reski R."/>
            <person name="Grigoriev I."/>
            <person name="Quatrano R.S."/>
            <person name="Boore J.L."/>
        </authorList>
    </citation>
    <scope>NUCLEOTIDE SEQUENCE [LARGE SCALE GENOMIC DNA]</scope>
    <source>
        <strain evidence="9 10">cv. Gransden 2004</strain>
    </source>
</reference>
<dbReference type="GO" id="GO:0031349">
    <property type="term" value="P:positive regulation of defense response"/>
    <property type="evidence" value="ECO:0007669"/>
    <property type="project" value="UniProtKB-ARBA"/>
</dbReference>
<reference evidence="9" key="3">
    <citation type="submission" date="2020-12" db="UniProtKB">
        <authorList>
            <consortium name="EnsemblPlants"/>
        </authorList>
    </citation>
    <scope>IDENTIFICATION</scope>
</reference>
<dbReference type="PaxDb" id="3218-PP1S79_35V6.1"/>
<gene>
    <name evidence="8" type="ORF">PHYPA_018284</name>
</gene>
<dbReference type="Pfam" id="PF17942">
    <property type="entry name" value="Morc6_S5"/>
    <property type="match status" value="1"/>
</dbReference>
<keyword evidence="4" id="KW-0255">Endonuclease</keyword>
<dbReference type="EMBL" id="ABEU02000014">
    <property type="protein sequence ID" value="PNR40881.1"/>
    <property type="molecule type" value="Genomic_DNA"/>
</dbReference>
<dbReference type="PANTHER" id="PTHR23336">
    <property type="entry name" value="ZINC FINGER CW-TYPE COILED-COIL DOMAIN PROTEIN 3"/>
    <property type="match status" value="1"/>
</dbReference>
<evidence type="ECO:0000256" key="5">
    <source>
        <dbReference type="ARBA" id="ARBA00023054"/>
    </source>
</evidence>
<dbReference type="AlphaFoldDB" id="A0A2K1JH49"/>
<keyword evidence="10" id="KW-1185">Reference proteome</keyword>
<evidence type="ECO:0000256" key="6">
    <source>
        <dbReference type="ARBA" id="ARBA00023242"/>
    </source>
</evidence>
<keyword evidence="5" id="KW-0175">Coiled coil</keyword>
<dbReference type="GO" id="GO:0016887">
    <property type="term" value="F:ATP hydrolysis activity"/>
    <property type="evidence" value="ECO:0007669"/>
    <property type="project" value="InterPro"/>
</dbReference>
<proteinExistence type="inferred from homology"/>
<evidence type="ECO:0000313" key="8">
    <source>
        <dbReference type="EMBL" id="PNR40881.1"/>
    </source>
</evidence>
<dbReference type="Proteomes" id="UP000006727">
    <property type="component" value="Chromosome 14"/>
</dbReference>
<dbReference type="GO" id="GO:0004519">
    <property type="term" value="F:endonuclease activity"/>
    <property type="evidence" value="ECO:0007669"/>
    <property type="project" value="UniProtKB-KW"/>
</dbReference>